<name>A7IVT5_PBCVN</name>
<dbReference type="EMBL" id="DQ491002">
    <property type="protein sequence ID" value="ABT14459.1"/>
    <property type="molecule type" value="Genomic_DNA"/>
</dbReference>
<dbReference type="GeneID" id="5658924"/>
<accession>A7IVT5</accession>
<dbReference type="RefSeq" id="YP_001497256.1">
    <property type="nucleotide sequence ID" value="NC_009898.1"/>
</dbReference>
<gene>
    <name evidence="1" type="primary">b060L</name>
    <name evidence="1" type="ORF">NY2A_b060L</name>
</gene>
<evidence type="ECO:0000313" key="2">
    <source>
        <dbReference type="Proteomes" id="UP000202419"/>
    </source>
</evidence>
<dbReference type="KEGG" id="vg:5658924"/>
<sequence>MSRRSRREIPREEFTRMIEIYWNLVIPHHRIDDNTLSLILKLSDQVFVGVLSEPNAFGRIHKGVVCIKLYLWEKRRIDSYDIICWREIYP</sequence>
<dbReference type="Proteomes" id="UP000202419">
    <property type="component" value="Segment"/>
</dbReference>
<reference evidence="1 2" key="1">
    <citation type="journal article" date="2007" name="Virology">
        <title>Sequence and annotation of the 369-kb NY-2A and the 345-kb AR158 viruses that infect Chlorella NC64A.</title>
        <authorList>
            <person name="Fitzgerald L.A."/>
            <person name="Graves M.V."/>
            <person name="Li X."/>
            <person name="Feldblyum T."/>
            <person name="Nierman W.C."/>
            <person name="Van Etten J.L."/>
        </authorList>
    </citation>
    <scope>NUCLEOTIDE SEQUENCE [LARGE SCALE GENOMIC DNA]</scope>
    <source>
        <strain evidence="1 2">NY-2A</strain>
    </source>
</reference>
<keyword evidence="2" id="KW-1185">Reference proteome</keyword>
<proteinExistence type="predicted"/>
<protein>
    <submittedName>
        <fullName evidence="1">Uncharacterized protein b060L</fullName>
    </submittedName>
</protein>
<organismHost>
    <name type="scientific">Chlorella</name>
    <dbReference type="NCBI Taxonomy" id="3071"/>
</organismHost>
<organism evidence="1 2">
    <name type="scientific">Paramecium bursaria Chlorella virus NY2A</name>
    <name type="common">PBCV-NY2A</name>
    <dbReference type="NCBI Taxonomy" id="46021"/>
    <lineage>
        <taxon>Viruses</taxon>
        <taxon>Varidnaviria</taxon>
        <taxon>Bamfordvirae</taxon>
        <taxon>Nucleocytoviricota</taxon>
        <taxon>Megaviricetes</taxon>
        <taxon>Algavirales</taxon>
        <taxon>Phycodnaviridae</taxon>
        <taxon>Chlorovirus</taxon>
        <taxon>Chlorovirus americanus</taxon>
    </lineage>
</organism>
<evidence type="ECO:0000313" key="1">
    <source>
        <dbReference type="EMBL" id="ABT14459.1"/>
    </source>
</evidence>